<dbReference type="HOGENOM" id="CLU_2430426_0_0_1"/>
<evidence type="ECO:0000313" key="1">
    <source>
        <dbReference type="EMBL" id="AES96347.1"/>
    </source>
</evidence>
<reference evidence="1 3" key="2">
    <citation type="journal article" date="2014" name="BMC Genomics">
        <title>An improved genome release (version Mt4.0) for the model legume Medicago truncatula.</title>
        <authorList>
            <person name="Tang H."/>
            <person name="Krishnakumar V."/>
            <person name="Bidwell S."/>
            <person name="Rosen B."/>
            <person name="Chan A."/>
            <person name="Zhou S."/>
            <person name="Gentzbittel L."/>
            <person name="Childs K.L."/>
            <person name="Yandell M."/>
            <person name="Gundlach H."/>
            <person name="Mayer K.F."/>
            <person name="Schwartz D.C."/>
            <person name="Town C.D."/>
        </authorList>
    </citation>
    <scope>GENOME REANNOTATION</scope>
    <source>
        <strain evidence="2 3">cv. Jemalong A17</strain>
    </source>
</reference>
<reference evidence="1 3" key="1">
    <citation type="journal article" date="2011" name="Nature">
        <title>The Medicago genome provides insight into the evolution of rhizobial symbioses.</title>
        <authorList>
            <person name="Young N.D."/>
            <person name="Debelle F."/>
            <person name="Oldroyd G.E."/>
            <person name="Geurts R."/>
            <person name="Cannon S.B."/>
            <person name="Udvardi M.K."/>
            <person name="Benedito V.A."/>
            <person name="Mayer K.F."/>
            <person name="Gouzy J."/>
            <person name="Schoof H."/>
            <person name="Van de Peer Y."/>
            <person name="Proost S."/>
            <person name="Cook D.R."/>
            <person name="Meyers B.C."/>
            <person name="Spannagl M."/>
            <person name="Cheung F."/>
            <person name="De Mita S."/>
            <person name="Krishnakumar V."/>
            <person name="Gundlach H."/>
            <person name="Zhou S."/>
            <person name="Mudge J."/>
            <person name="Bharti A.K."/>
            <person name="Murray J.D."/>
            <person name="Naoumkina M.A."/>
            <person name="Rosen B."/>
            <person name="Silverstein K.A."/>
            <person name="Tang H."/>
            <person name="Rombauts S."/>
            <person name="Zhao P.X."/>
            <person name="Zhou P."/>
            <person name="Barbe V."/>
            <person name="Bardou P."/>
            <person name="Bechner M."/>
            <person name="Bellec A."/>
            <person name="Berger A."/>
            <person name="Berges H."/>
            <person name="Bidwell S."/>
            <person name="Bisseling T."/>
            <person name="Choisne N."/>
            <person name="Couloux A."/>
            <person name="Denny R."/>
            <person name="Deshpande S."/>
            <person name="Dai X."/>
            <person name="Doyle J.J."/>
            <person name="Dudez A.M."/>
            <person name="Farmer A.D."/>
            <person name="Fouteau S."/>
            <person name="Franken C."/>
            <person name="Gibelin C."/>
            <person name="Gish J."/>
            <person name="Goldstein S."/>
            <person name="Gonzalez A.J."/>
            <person name="Green P.J."/>
            <person name="Hallab A."/>
            <person name="Hartog M."/>
            <person name="Hua A."/>
            <person name="Humphray S.J."/>
            <person name="Jeong D.H."/>
            <person name="Jing Y."/>
            <person name="Jocker A."/>
            <person name="Kenton S.M."/>
            <person name="Kim D.J."/>
            <person name="Klee K."/>
            <person name="Lai H."/>
            <person name="Lang C."/>
            <person name="Lin S."/>
            <person name="Macmil S.L."/>
            <person name="Magdelenat G."/>
            <person name="Matthews L."/>
            <person name="McCorrison J."/>
            <person name="Monaghan E.L."/>
            <person name="Mun J.H."/>
            <person name="Najar F.Z."/>
            <person name="Nicholson C."/>
            <person name="Noirot C."/>
            <person name="O'Bleness M."/>
            <person name="Paule C.R."/>
            <person name="Poulain J."/>
            <person name="Prion F."/>
            <person name="Qin B."/>
            <person name="Qu C."/>
            <person name="Retzel E.F."/>
            <person name="Riddle C."/>
            <person name="Sallet E."/>
            <person name="Samain S."/>
            <person name="Samson N."/>
            <person name="Sanders I."/>
            <person name="Saurat O."/>
            <person name="Scarpelli C."/>
            <person name="Schiex T."/>
            <person name="Segurens B."/>
            <person name="Severin A.J."/>
            <person name="Sherrier D.J."/>
            <person name="Shi R."/>
            <person name="Sims S."/>
            <person name="Singer S.R."/>
            <person name="Sinharoy S."/>
            <person name="Sterck L."/>
            <person name="Viollet A."/>
            <person name="Wang B.B."/>
            <person name="Wang K."/>
            <person name="Wang M."/>
            <person name="Wang X."/>
            <person name="Warfsmann J."/>
            <person name="Weissenbach J."/>
            <person name="White D.D."/>
            <person name="White J.D."/>
            <person name="Wiley G.B."/>
            <person name="Wincker P."/>
            <person name="Xing Y."/>
            <person name="Yang L."/>
            <person name="Yao Z."/>
            <person name="Ying F."/>
            <person name="Zhai J."/>
            <person name="Zhou L."/>
            <person name="Zuber A."/>
            <person name="Denarie J."/>
            <person name="Dixon R.A."/>
            <person name="May G.D."/>
            <person name="Schwartz D.C."/>
            <person name="Rogers J."/>
            <person name="Quetier F."/>
            <person name="Town C.D."/>
            <person name="Roe B.A."/>
        </authorList>
    </citation>
    <scope>NUCLEOTIDE SEQUENCE [LARGE SCALE GENOMIC DNA]</scope>
    <source>
        <strain evidence="1">A17</strain>
        <strain evidence="2 3">cv. Jemalong A17</strain>
    </source>
</reference>
<dbReference type="PaxDb" id="3880-AES96347"/>
<accession>G7K5I4</accession>
<evidence type="ECO:0000313" key="3">
    <source>
        <dbReference type="Proteomes" id="UP000002051"/>
    </source>
</evidence>
<dbReference type="EMBL" id="CM001221">
    <property type="protein sequence ID" value="AES96347.1"/>
    <property type="molecule type" value="Genomic_DNA"/>
</dbReference>
<proteinExistence type="predicted"/>
<dbReference type="EnsemblPlants" id="AES96347">
    <property type="protein sequence ID" value="AES96347"/>
    <property type="gene ID" value="MTR_5g036050"/>
</dbReference>
<reference evidence="2" key="3">
    <citation type="submission" date="2015-04" db="UniProtKB">
        <authorList>
            <consortium name="EnsemblPlants"/>
        </authorList>
    </citation>
    <scope>IDENTIFICATION</scope>
    <source>
        <strain evidence="2">cv. Jemalong A17</strain>
    </source>
</reference>
<protein>
    <submittedName>
        <fullName evidence="1 2">Uncharacterized protein</fullName>
    </submittedName>
</protein>
<dbReference type="AlphaFoldDB" id="G7K5I4"/>
<name>G7K5I4_MEDTR</name>
<dbReference type="Proteomes" id="UP000002051">
    <property type="component" value="Chromosome 5"/>
</dbReference>
<evidence type="ECO:0000313" key="2">
    <source>
        <dbReference type="EnsemblPlants" id="AES96347"/>
    </source>
</evidence>
<keyword evidence="3" id="KW-1185">Reference proteome</keyword>
<gene>
    <name evidence="1" type="ordered locus">MTR_5g036050</name>
</gene>
<sequence length="91" mass="10547">MVMSEGDKPLTSRDLSSKLQTIWKDFGQWRLISLSRGFFEFHFTNPEDKMKPGQLVPIICDQGCSTSQSGNLMVQQRRYSVWPLRSHSCQH</sequence>
<organism evidence="1 3">
    <name type="scientific">Medicago truncatula</name>
    <name type="common">Barrel medic</name>
    <name type="synonym">Medicago tribuloides</name>
    <dbReference type="NCBI Taxonomy" id="3880"/>
    <lineage>
        <taxon>Eukaryota</taxon>
        <taxon>Viridiplantae</taxon>
        <taxon>Streptophyta</taxon>
        <taxon>Embryophyta</taxon>
        <taxon>Tracheophyta</taxon>
        <taxon>Spermatophyta</taxon>
        <taxon>Magnoliopsida</taxon>
        <taxon>eudicotyledons</taxon>
        <taxon>Gunneridae</taxon>
        <taxon>Pentapetalae</taxon>
        <taxon>rosids</taxon>
        <taxon>fabids</taxon>
        <taxon>Fabales</taxon>
        <taxon>Fabaceae</taxon>
        <taxon>Papilionoideae</taxon>
        <taxon>50 kb inversion clade</taxon>
        <taxon>NPAAA clade</taxon>
        <taxon>Hologalegina</taxon>
        <taxon>IRL clade</taxon>
        <taxon>Trifolieae</taxon>
        <taxon>Medicago</taxon>
    </lineage>
</organism>